<sequence length="152" mass="17423">MYQKLLSFIFLVSIAATNIPVMAQNNPLEAYRWQNRLLLVFVPQVEDGRLTSLQNTLNQVECEFKDRDLLLGVLTRNAPSRIGNNLISSYHEAQLRAKYGVNYNQFAVILIGKDGQPKNQLSEVPEIEKIFGQIDNMPMRQQEMANRSNHCN</sequence>
<dbReference type="AlphaFoldDB" id="B1WS96"/>
<dbReference type="KEGG" id="cyt:cce_2534"/>
<dbReference type="OrthoDB" id="7362103at2"/>
<dbReference type="InterPro" id="IPR025232">
    <property type="entry name" value="DUF4174"/>
</dbReference>
<evidence type="ECO:0000313" key="4">
    <source>
        <dbReference type="EMBL" id="ACB51882.1"/>
    </source>
</evidence>
<gene>
    <name evidence="4" type="ordered locus">cce_2534</name>
</gene>
<feature type="signal peptide" evidence="2">
    <location>
        <begin position="1"/>
        <end position="23"/>
    </location>
</feature>
<protein>
    <recommendedName>
        <fullName evidence="3">DUF4174 domain-containing protein</fullName>
    </recommendedName>
</protein>
<evidence type="ECO:0000256" key="2">
    <source>
        <dbReference type="SAM" id="SignalP"/>
    </source>
</evidence>
<accession>B1WS96</accession>
<keyword evidence="5" id="KW-1185">Reference proteome</keyword>
<dbReference type="HOGENOM" id="CLU_100965_3_0_3"/>
<feature type="chain" id="PRO_5002770402" description="DUF4174 domain-containing protein" evidence="2">
    <location>
        <begin position="24"/>
        <end position="152"/>
    </location>
</feature>
<name>B1WS96_CROS5</name>
<evidence type="ECO:0000256" key="1">
    <source>
        <dbReference type="ARBA" id="ARBA00022729"/>
    </source>
</evidence>
<keyword evidence="1 2" id="KW-0732">Signal</keyword>
<proteinExistence type="predicted"/>
<dbReference type="Proteomes" id="UP000001203">
    <property type="component" value="Chromosome circular"/>
</dbReference>
<evidence type="ECO:0000259" key="3">
    <source>
        <dbReference type="Pfam" id="PF13778"/>
    </source>
</evidence>
<organism evidence="4 5">
    <name type="scientific">Crocosphaera subtropica (strain ATCC 51142 / BH68)</name>
    <name type="common">Cyanothece sp. (strain ATCC 51142)</name>
    <dbReference type="NCBI Taxonomy" id="43989"/>
    <lineage>
        <taxon>Bacteria</taxon>
        <taxon>Bacillati</taxon>
        <taxon>Cyanobacteriota</taxon>
        <taxon>Cyanophyceae</taxon>
        <taxon>Oscillatoriophycideae</taxon>
        <taxon>Chroococcales</taxon>
        <taxon>Aphanothecaceae</taxon>
        <taxon>Crocosphaera</taxon>
        <taxon>Crocosphaera subtropica</taxon>
    </lineage>
</organism>
<dbReference type="Pfam" id="PF13778">
    <property type="entry name" value="DUF4174"/>
    <property type="match status" value="1"/>
</dbReference>
<reference evidence="4 5" key="1">
    <citation type="journal article" date="2008" name="Proc. Natl. Acad. Sci. U.S.A.">
        <title>The genome of Cyanothece 51142, a unicellular diazotrophic cyanobacterium important in the marine nitrogen cycle.</title>
        <authorList>
            <person name="Welsh E.A."/>
            <person name="Liberton M."/>
            <person name="Stoeckel J."/>
            <person name="Loh T."/>
            <person name="Elvitigala T."/>
            <person name="Wang C."/>
            <person name="Wollam A."/>
            <person name="Fulton R.S."/>
            <person name="Clifton S.W."/>
            <person name="Jacobs J.M."/>
            <person name="Aurora R."/>
            <person name="Ghosh B.K."/>
            <person name="Sherman L.A."/>
            <person name="Smith R.D."/>
            <person name="Wilson R.K."/>
            <person name="Pakrasi H.B."/>
        </authorList>
    </citation>
    <scope>NUCLEOTIDE SEQUENCE [LARGE SCALE GENOMIC DNA]</scope>
    <source>
        <strain evidence="5">ATCC 51142 / BH68</strain>
    </source>
</reference>
<evidence type="ECO:0000313" key="5">
    <source>
        <dbReference type="Proteomes" id="UP000001203"/>
    </source>
</evidence>
<dbReference type="eggNOG" id="ENOG5033B8F">
    <property type="taxonomic scope" value="Bacteria"/>
</dbReference>
<dbReference type="STRING" id="43989.cce_2534"/>
<dbReference type="EMBL" id="CP000806">
    <property type="protein sequence ID" value="ACB51882.1"/>
    <property type="molecule type" value="Genomic_DNA"/>
</dbReference>
<feature type="domain" description="DUF4174" evidence="3">
    <location>
        <begin position="27"/>
        <end position="143"/>
    </location>
</feature>